<name>A0A0A9WRH4_LYGHE</name>
<dbReference type="GO" id="GO:0005576">
    <property type="term" value="C:extracellular region"/>
    <property type="evidence" value="ECO:0007669"/>
    <property type="project" value="UniProtKB-SubCell"/>
</dbReference>
<evidence type="ECO:0000256" key="3">
    <source>
        <dbReference type="ARBA" id="ARBA00023157"/>
    </source>
</evidence>
<comment type="subcellular location">
    <subcellularLocation>
        <location evidence="1">Secreted</location>
    </subcellularLocation>
</comment>
<feature type="signal peptide" evidence="4">
    <location>
        <begin position="1"/>
        <end position="24"/>
    </location>
</feature>
<dbReference type="AlphaFoldDB" id="A0A0A9WRH4"/>
<evidence type="ECO:0000256" key="2">
    <source>
        <dbReference type="ARBA" id="ARBA00022525"/>
    </source>
</evidence>
<feature type="non-terminal residue" evidence="5">
    <location>
        <position position="1"/>
    </location>
</feature>
<dbReference type="Pfam" id="PF02819">
    <property type="entry name" value="Toxin_9"/>
    <property type="match status" value="1"/>
</dbReference>
<sequence>SPPVNMQASLILALACVIVAASHASYIDYDSFENAESDYYPSERMPYPIQAKKSCIGKNQSCELRSHDCCFSTECRCNMAGDNCRCVSKRYFRPYASSVYDK</sequence>
<evidence type="ECO:0000313" key="5">
    <source>
        <dbReference type="EMBL" id="JAG10021.1"/>
    </source>
</evidence>
<dbReference type="InterPro" id="IPR004169">
    <property type="entry name" value="Spidertoxin"/>
</dbReference>
<gene>
    <name evidence="5" type="primary">CO2FA</name>
    <name evidence="5" type="ORF">CM83_34622</name>
</gene>
<dbReference type="SUPFAM" id="SSF57059">
    <property type="entry name" value="omega toxin-like"/>
    <property type="match status" value="1"/>
</dbReference>
<evidence type="ECO:0000256" key="4">
    <source>
        <dbReference type="SAM" id="SignalP"/>
    </source>
</evidence>
<accession>A0A0A9WRH4</accession>
<dbReference type="EMBL" id="GBHO01033583">
    <property type="protein sequence ID" value="JAG10021.1"/>
    <property type="molecule type" value="Transcribed_RNA"/>
</dbReference>
<feature type="chain" id="PRO_5002052365" evidence="4">
    <location>
        <begin position="25"/>
        <end position="102"/>
    </location>
</feature>
<dbReference type="CDD" id="cd12960">
    <property type="entry name" value="Spider_toxin"/>
    <property type="match status" value="1"/>
</dbReference>
<reference evidence="5" key="2">
    <citation type="submission" date="2014-07" db="EMBL/GenBank/DDBJ databases">
        <authorList>
            <person name="Hull J."/>
        </authorList>
    </citation>
    <scope>NUCLEOTIDE SEQUENCE</scope>
</reference>
<keyword evidence="4" id="KW-0732">Signal</keyword>
<evidence type="ECO:0000256" key="1">
    <source>
        <dbReference type="ARBA" id="ARBA00004613"/>
    </source>
</evidence>
<reference evidence="5" key="1">
    <citation type="journal article" date="2014" name="PLoS ONE">
        <title>Transcriptome-Based Identification of ABC Transporters in the Western Tarnished Plant Bug Lygus hesperus.</title>
        <authorList>
            <person name="Hull J.J."/>
            <person name="Chaney K."/>
            <person name="Geib S.M."/>
            <person name="Fabrick J.A."/>
            <person name="Brent C.S."/>
            <person name="Walsh D."/>
            <person name="Lavine L.C."/>
        </authorList>
    </citation>
    <scope>NUCLEOTIDE SEQUENCE</scope>
</reference>
<protein>
    <submittedName>
        <fullName evidence="5">Conotoxin Vx15a</fullName>
    </submittedName>
</protein>
<keyword evidence="3" id="KW-1015">Disulfide bond</keyword>
<dbReference type="GO" id="GO:0008200">
    <property type="term" value="F:ion channel inhibitor activity"/>
    <property type="evidence" value="ECO:0007669"/>
    <property type="project" value="InterPro"/>
</dbReference>
<proteinExistence type="predicted"/>
<organism evidence="5">
    <name type="scientific">Lygus hesperus</name>
    <name type="common">Western plant bug</name>
    <dbReference type="NCBI Taxonomy" id="30085"/>
    <lineage>
        <taxon>Eukaryota</taxon>
        <taxon>Metazoa</taxon>
        <taxon>Ecdysozoa</taxon>
        <taxon>Arthropoda</taxon>
        <taxon>Hexapoda</taxon>
        <taxon>Insecta</taxon>
        <taxon>Pterygota</taxon>
        <taxon>Neoptera</taxon>
        <taxon>Paraneoptera</taxon>
        <taxon>Hemiptera</taxon>
        <taxon>Heteroptera</taxon>
        <taxon>Panheteroptera</taxon>
        <taxon>Cimicomorpha</taxon>
        <taxon>Miridae</taxon>
        <taxon>Mirini</taxon>
        <taxon>Lygus</taxon>
    </lineage>
</organism>
<keyword evidence="2" id="KW-0964">Secreted</keyword>